<gene>
    <name evidence="11" type="ORF">BB558_006681</name>
</gene>
<dbReference type="Pfam" id="PF01762">
    <property type="entry name" value="Galactosyl_T"/>
    <property type="match status" value="1"/>
</dbReference>
<comment type="similarity">
    <text evidence="2">Belongs to the glycosyltransferase 31 family.</text>
</comment>
<comment type="caution">
    <text evidence="11">The sequence shown here is derived from an EMBL/GenBank/DDBJ whole genome shotgun (WGS) entry which is preliminary data.</text>
</comment>
<dbReference type="InterPro" id="IPR002659">
    <property type="entry name" value="Glyco_trans_31"/>
</dbReference>
<sequence>MILRRNLLLYYFTLAFAVFLLHIHYAHYLYLPKFYKPYKPFSSGRKGAIIQVSKQLQFTILDKYISSDYNQEMKHIITEPLSDKEFNKISWLNHEINATLLSIRPHLKFIPNLYSIYEDYVLLMPLAKTENINFTKNANSDLNLKTICDVDDPRPECDIKTHRSYVYEELPKKTYDMVNLVCNSGLRYKVYAKIDFDVFVDKAYFHDVMKFMIDNHKRKIFYGDPMNHNSATERMAMNGKFYAVTDTLFDELCGCDFTEREKGLEDSWFGETLGWCVDKKKYKKGEGMVLLKSDESKVIHKTYYNQNVGLKLGRFASK</sequence>
<keyword evidence="6" id="KW-0735">Signal-anchor</keyword>
<evidence type="ECO:0000256" key="1">
    <source>
        <dbReference type="ARBA" id="ARBA00004323"/>
    </source>
</evidence>
<keyword evidence="5 10" id="KW-0812">Transmembrane</keyword>
<keyword evidence="3" id="KW-0328">Glycosyltransferase</keyword>
<evidence type="ECO:0000256" key="3">
    <source>
        <dbReference type="ARBA" id="ARBA00022676"/>
    </source>
</evidence>
<feature type="transmembrane region" description="Helical" evidence="10">
    <location>
        <begin position="7"/>
        <end position="30"/>
    </location>
</feature>
<proteinExistence type="inferred from homology"/>
<dbReference type="AlphaFoldDB" id="A0A2U1IX20"/>
<evidence type="ECO:0000256" key="7">
    <source>
        <dbReference type="ARBA" id="ARBA00022989"/>
    </source>
</evidence>
<keyword evidence="4" id="KW-0808">Transferase</keyword>
<evidence type="ECO:0000256" key="8">
    <source>
        <dbReference type="ARBA" id="ARBA00023034"/>
    </source>
</evidence>
<keyword evidence="9 10" id="KW-0472">Membrane</keyword>
<evidence type="ECO:0000256" key="4">
    <source>
        <dbReference type="ARBA" id="ARBA00022679"/>
    </source>
</evidence>
<dbReference type="Proteomes" id="UP000245591">
    <property type="component" value="Unassembled WGS sequence"/>
</dbReference>
<dbReference type="EMBL" id="MBFU01000858">
    <property type="protein sequence ID" value="PVZ97359.1"/>
    <property type="molecule type" value="Genomic_DNA"/>
</dbReference>
<protein>
    <recommendedName>
        <fullName evidence="13">Hexosyltransferase</fullName>
    </recommendedName>
</protein>
<evidence type="ECO:0000256" key="9">
    <source>
        <dbReference type="ARBA" id="ARBA00023136"/>
    </source>
</evidence>
<dbReference type="GO" id="GO:0016758">
    <property type="term" value="F:hexosyltransferase activity"/>
    <property type="evidence" value="ECO:0007669"/>
    <property type="project" value="InterPro"/>
</dbReference>
<keyword evidence="7 10" id="KW-1133">Transmembrane helix</keyword>
<keyword evidence="12" id="KW-1185">Reference proteome</keyword>
<evidence type="ECO:0000256" key="10">
    <source>
        <dbReference type="SAM" id="Phobius"/>
    </source>
</evidence>
<evidence type="ECO:0000256" key="6">
    <source>
        <dbReference type="ARBA" id="ARBA00022968"/>
    </source>
</evidence>
<keyword evidence="8" id="KW-0333">Golgi apparatus</keyword>
<comment type="subcellular location">
    <subcellularLocation>
        <location evidence="1">Golgi apparatus membrane</location>
        <topology evidence="1">Single-pass type II membrane protein</topology>
    </subcellularLocation>
</comment>
<organism evidence="11 12">
    <name type="scientific">Smittium angustum</name>
    <dbReference type="NCBI Taxonomy" id="133377"/>
    <lineage>
        <taxon>Eukaryota</taxon>
        <taxon>Fungi</taxon>
        <taxon>Fungi incertae sedis</taxon>
        <taxon>Zoopagomycota</taxon>
        <taxon>Kickxellomycotina</taxon>
        <taxon>Harpellomycetes</taxon>
        <taxon>Harpellales</taxon>
        <taxon>Legeriomycetaceae</taxon>
        <taxon>Smittium</taxon>
    </lineage>
</organism>
<name>A0A2U1IX20_SMIAN</name>
<evidence type="ECO:0008006" key="13">
    <source>
        <dbReference type="Google" id="ProtNLM"/>
    </source>
</evidence>
<evidence type="ECO:0000256" key="5">
    <source>
        <dbReference type="ARBA" id="ARBA00022692"/>
    </source>
</evidence>
<evidence type="ECO:0000256" key="2">
    <source>
        <dbReference type="ARBA" id="ARBA00008661"/>
    </source>
</evidence>
<evidence type="ECO:0000313" key="11">
    <source>
        <dbReference type="EMBL" id="PVZ97359.1"/>
    </source>
</evidence>
<reference evidence="11 12" key="1">
    <citation type="journal article" date="2018" name="MBio">
        <title>Comparative Genomics Reveals the Core Gene Toolbox for the Fungus-Insect Symbiosis.</title>
        <authorList>
            <person name="Wang Y."/>
            <person name="Stata M."/>
            <person name="Wang W."/>
            <person name="Stajich J.E."/>
            <person name="White M.M."/>
            <person name="Moncalvo J.M."/>
        </authorList>
    </citation>
    <scope>NUCLEOTIDE SEQUENCE [LARGE SCALE GENOMIC DNA]</scope>
    <source>
        <strain evidence="11 12">AUS-126-30</strain>
    </source>
</reference>
<dbReference type="GO" id="GO:0000139">
    <property type="term" value="C:Golgi membrane"/>
    <property type="evidence" value="ECO:0007669"/>
    <property type="project" value="UniProtKB-SubCell"/>
</dbReference>
<accession>A0A2U1IX20</accession>
<evidence type="ECO:0000313" key="12">
    <source>
        <dbReference type="Proteomes" id="UP000245591"/>
    </source>
</evidence>